<sequence>MKKLFLIIFIISATSIFAEVIPASYKTVKSNAMGGTTILAEKSDMSLIYNPAMLEFIDKWHLSFLGGNIGTGNETFEVAKALQNMMDAISNANEDDVPKILNDYLDGTNTSGKNNDGNEINNKAIRADISGVIASYTGRIFGAGFGVGAFGNVNANEIALVNKPSSPELVLDMNTSLDVPLGISKSIGKNNQYSMGLSFRMVSATSMEASLGSSGLFELSDDNISDDKKNSLLGYSEYSGFSTNLGAVWQTKKLNYAFTLKDFINSVKVTKYENEEKIEEDDKLPLNLSIAISNKFTPEERGMNWYEKNIFWTVEIQNLLNKDLDGNGYDDTNFWKKLHAGAEIALINNKAFDFDFRVGLNQGYPTYGFGTQLFRTLLIDYAYFTKEVGPYIGSQEVNMHTFAFKIEI</sequence>
<accession>A0AA46DXD2</accession>
<reference evidence="1 2" key="1">
    <citation type="submission" date="2019-03" db="EMBL/GenBank/DDBJ databases">
        <title>Genomic Encyclopedia of Type Strains, Phase IV (KMG-IV): sequencing the most valuable type-strain genomes for metagenomic binning, comparative biology and taxonomic classification.</title>
        <authorList>
            <person name="Goeker M."/>
        </authorList>
    </citation>
    <scope>NUCLEOTIDE SEQUENCE [LARGE SCALE GENOMIC DNA]</scope>
    <source>
        <strain evidence="1 2">DSM 100055</strain>
    </source>
</reference>
<keyword evidence="2" id="KW-1185">Reference proteome</keyword>
<gene>
    <name evidence="1" type="ORF">EV215_1743</name>
</gene>
<dbReference type="Proteomes" id="UP000294678">
    <property type="component" value="Unassembled WGS sequence"/>
</dbReference>
<comment type="caution">
    <text evidence="1">The sequence shown here is derived from an EMBL/GenBank/DDBJ whole genome shotgun (WGS) entry which is preliminary data.</text>
</comment>
<dbReference type="EMBL" id="SOBG01000008">
    <property type="protein sequence ID" value="TDT68023.1"/>
    <property type="molecule type" value="Genomic_DNA"/>
</dbReference>
<dbReference type="RefSeq" id="WP_134113609.1">
    <property type="nucleotide sequence ID" value="NZ_SOBG01000008.1"/>
</dbReference>
<protein>
    <submittedName>
        <fullName evidence="1">Uncharacterized protein</fullName>
    </submittedName>
</protein>
<dbReference type="AlphaFoldDB" id="A0AA46DXD2"/>
<proteinExistence type="predicted"/>
<evidence type="ECO:0000313" key="1">
    <source>
        <dbReference type="EMBL" id="TDT68023.1"/>
    </source>
</evidence>
<dbReference type="Gene3D" id="2.40.160.60">
    <property type="entry name" value="Outer membrane protein transport protein (OMPP1/FadL/TodX)"/>
    <property type="match status" value="1"/>
</dbReference>
<organism evidence="1 2">
    <name type="scientific">Hypnocyclicus thermotrophus</name>
    <dbReference type="NCBI Taxonomy" id="1627895"/>
    <lineage>
        <taxon>Bacteria</taxon>
        <taxon>Fusobacteriati</taxon>
        <taxon>Fusobacteriota</taxon>
        <taxon>Fusobacteriia</taxon>
        <taxon>Fusobacteriales</taxon>
        <taxon>Fusobacteriaceae</taxon>
        <taxon>Hypnocyclicus</taxon>
    </lineage>
</organism>
<name>A0AA46DXD2_9FUSO</name>
<evidence type="ECO:0000313" key="2">
    <source>
        <dbReference type="Proteomes" id="UP000294678"/>
    </source>
</evidence>